<dbReference type="PROSITE" id="PS50893">
    <property type="entry name" value="ABC_TRANSPORTER_2"/>
    <property type="match status" value="1"/>
</dbReference>
<name>A0ABY4RQI1_9BACL</name>
<comment type="similarity">
    <text evidence="1">Belongs to the ABC transporter superfamily.</text>
</comment>
<accession>A0ABY4RQI1</accession>
<evidence type="ECO:0000313" key="9">
    <source>
        <dbReference type="Proteomes" id="UP001057134"/>
    </source>
</evidence>
<reference evidence="8" key="1">
    <citation type="submission" date="2018-02" db="EMBL/GenBank/DDBJ databases">
        <authorList>
            <person name="Kim S.-K."/>
            <person name="Jung H.-I."/>
            <person name="Lee S.-W."/>
        </authorList>
    </citation>
    <scope>NUCLEOTIDE SEQUENCE</scope>
    <source>
        <strain evidence="8">SK3146</strain>
    </source>
</reference>
<evidence type="ECO:0000256" key="1">
    <source>
        <dbReference type="ARBA" id="ARBA00005417"/>
    </source>
</evidence>
<evidence type="ECO:0000256" key="2">
    <source>
        <dbReference type="ARBA" id="ARBA00022448"/>
    </source>
</evidence>
<dbReference type="InterPro" id="IPR029439">
    <property type="entry name" value="Wzt_C"/>
</dbReference>
<dbReference type="Gene3D" id="3.40.50.300">
    <property type="entry name" value="P-loop containing nucleotide triphosphate hydrolases"/>
    <property type="match status" value="1"/>
</dbReference>
<organism evidence="8 9">
    <name type="scientific">Paenibacillus konkukensis</name>
    <dbReference type="NCBI Taxonomy" id="2020716"/>
    <lineage>
        <taxon>Bacteria</taxon>
        <taxon>Bacillati</taxon>
        <taxon>Bacillota</taxon>
        <taxon>Bacilli</taxon>
        <taxon>Bacillales</taxon>
        <taxon>Paenibacillaceae</taxon>
        <taxon>Paenibacillus</taxon>
    </lineage>
</organism>
<dbReference type="CDD" id="cd03220">
    <property type="entry name" value="ABC_KpsT_Wzt"/>
    <property type="match status" value="1"/>
</dbReference>
<dbReference type="PANTHER" id="PTHR46743">
    <property type="entry name" value="TEICHOIC ACIDS EXPORT ATP-BINDING PROTEIN TAGH"/>
    <property type="match status" value="1"/>
</dbReference>
<dbReference type="InterPro" id="IPR050683">
    <property type="entry name" value="Bact_Polysacc_Export_ATP-bd"/>
</dbReference>
<keyword evidence="3" id="KW-0547">Nucleotide-binding</keyword>
<reference evidence="8" key="2">
    <citation type="journal article" date="2021" name="J Anim Sci Technol">
        <title>Complete genome sequence of Paenibacillus konkukensis sp. nov. SK3146 as a potential probiotic strain.</title>
        <authorList>
            <person name="Jung H.I."/>
            <person name="Park S."/>
            <person name="Niu K.M."/>
            <person name="Lee S.W."/>
            <person name="Kothari D."/>
            <person name="Yi K.J."/>
            <person name="Kim S.K."/>
        </authorList>
    </citation>
    <scope>NUCLEOTIDE SEQUENCE</scope>
    <source>
        <strain evidence="8">SK3146</strain>
    </source>
</reference>
<protein>
    <submittedName>
        <fullName evidence="8">Teichoic acids export ATP-binding protein TagH</fullName>
    </submittedName>
</protein>
<keyword evidence="2" id="KW-0813">Transport</keyword>
<dbReference type="Pfam" id="PF14524">
    <property type="entry name" value="Wzt_C"/>
    <property type="match status" value="1"/>
</dbReference>
<evidence type="ECO:0000259" key="7">
    <source>
        <dbReference type="PROSITE" id="PS50893"/>
    </source>
</evidence>
<dbReference type="Proteomes" id="UP001057134">
    <property type="component" value="Chromosome"/>
</dbReference>
<gene>
    <name evidence="8" type="primary">tagH</name>
    <name evidence="8" type="ORF">SK3146_03171</name>
</gene>
<dbReference type="CDD" id="cd10147">
    <property type="entry name" value="Wzt_C-like"/>
    <property type="match status" value="1"/>
</dbReference>
<keyword evidence="4 8" id="KW-0067">ATP-binding</keyword>
<dbReference type="Pfam" id="PF00005">
    <property type="entry name" value="ABC_tran"/>
    <property type="match status" value="1"/>
</dbReference>
<dbReference type="InterPro" id="IPR027417">
    <property type="entry name" value="P-loop_NTPase"/>
</dbReference>
<dbReference type="Gene3D" id="2.70.50.60">
    <property type="entry name" value="abc- transporter (atp binding component) like domain"/>
    <property type="match status" value="1"/>
</dbReference>
<dbReference type="EMBL" id="CP027059">
    <property type="protein sequence ID" value="UQZ83959.1"/>
    <property type="molecule type" value="Genomic_DNA"/>
</dbReference>
<keyword evidence="9" id="KW-1185">Reference proteome</keyword>
<evidence type="ECO:0000256" key="3">
    <source>
        <dbReference type="ARBA" id="ARBA00022741"/>
    </source>
</evidence>
<keyword evidence="5" id="KW-1278">Translocase</keyword>
<evidence type="ECO:0000256" key="4">
    <source>
        <dbReference type="ARBA" id="ARBA00022840"/>
    </source>
</evidence>
<sequence>MVLIDVKNVTKKFVLKKEKNVTLKEKLIYRGKEKSEEFWALKDVSCQIEAGKTVGLIGKNGSGKSTLLKLMTRIMYPTNGSIKIQGRVSSLLELGAGFHTDFTGMENIYMNASILGLTKKEIDQKLQSIIEFSELEEFINNPLRSYSSGMYMRLAFSVAINVNPDILLIDEVLSVGDTSFQKKCINKLKELKRQGKTIVIVSHDNHTMEILCDEVIWLNKGKIVKSGNSKVVINEYLDFMAEEDGIRLNNQKQQQNDESEIENDEVQLSNEEEKNRWGNREIELTNLKLYNDKAQEIYYFTSGEKVRFKINYLMHKNNEDVVFGIAINTIDGIKCYGTNTEIDNIKVEKLSSKGTVYIDIDSLNLIEGSYLIDIAVHKLDGTAYDYQVGKYSFQVKSNVHDVGICKLKHEWIIQ</sequence>
<proteinExistence type="inferred from homology"/>
<evidence type="ECO:0000256" key="6">
    <source>
        <dbReference type="SAM" id="MobiDB-lite"/>
    </source>
</evidence>
<dbReference type="InterPro" id="IPR015860">
    <property type="entry name" value="ABC_transpr_TagH-like"/>
</dbReference>
<dbReference type="RefSeq" id="WP_249865920.1">
    <property type="nucleotide sequence ID" value="NZ_CP027059.1"/>
</dbReference>
<evidence type="ECO:0000256" key="5">
    <source>
        <dbReference type="ARBA" id="ARBA00022967"/>
    </source>
</evidence>
<feature type="region of interest" description="Disordered" evidence="6">
    <location>
        <begin position="250"/>
        <end position="272"/>
    </location>
</feature>
<dbReference type="SUPFAM" id="SSF52540">
    <property type="entry name" value="P-loop containing nucleoside triphosphate hydrolases"/>
    <property type="match status" value="1"/>
</dbReference>
<dbReference type="SMART" id="SM00382">
    <property type="entry name" value="AAA"/>
    <property type="match status" value="1"/>
</dbReference>
<dbReference type="PANTHER" id="PTHR46743:SF2">
    <property type="entry name" value="TEICHOIC ACIDS EXPORT ATP-BINDING PROTEIN TAGH"/>
    <property type="match status" value="1"/>
</dbReference>
<dbReference type="InterPro" id="IPR003593">
    <property type="entry name" value="AAA+_ATPase"/>
</dbReference>
<evidence type="ECO:0000313" key="8">
    <source>
        <dbReference type="EMBL" id="UQZ83959.1"/>
    </source>
</evidence>
<dbReference type="InterPro" id="IPR003439">
    <property type="entry name" value="ABC_transporter-like_ATP-bd"/>
</dbReference>
<dbReference type="GO" id="GO:0005524">
    <property type="term" value="F:ATP binding"/>
    <property type="evidence" value="ECO:0007669"/>
    <property type="project" value="UniProtKB-KW"/>
</dbReference>
<feature type="domain" description="ABC transporter" evidence="7">
    <location>
        <begin position="23"/>
        <end position="245"/>
    </location>
</feature>